<dbReference type="Pfam" id="PF21948">
    <property type="entry name" value="LplA-B_cat"/>
    <property type="match status" value="1"/>
</dbReference>
<protein>
    <submittedName>
        <fullName evidence="2">Octanoyl-[GcvH]:protein N-octanoyltransferase</fullName>
        <ecNumber evidence="2">2.3.1.204</ecNumber>
    </submittedName>
</protein>
<keyword evidence="2" id="KW-0012">Acyltransferase</keyword>
<dbReference type="GO" id="GO:0016746">
    <property type="term" value="F:acyltransferase activity"/>
    <property type="evidence" value="ECO:0007669"/>
    <property type="project" value="UniProtKB-KW"/>
</dbReference>
<comment type="caution">
    <text evidence="2">The sequence shown here is derived from an EMBL/GenBank/DDBJ whole genome shotgun (WGS) entry which is preliminary data.</text>
</comment>
<keyword evidence="3" id="KW-1185">Reference proteome</keyword>
<proteinExistence type="predicted"/>
<accession>A0A938XU52</accession>
<dbReference type="EMBL" id="JAFBEB010000006">
    <property type="protein sequence ID" value="MBM7590528.1"/>
    <property type="molecule type" value="Genomic_DNA"/>
</dbReference>
<dbReference type="RefSeq" id="WP_204518274.1">
    <property type="nucleotide sequence ID" value="NZ_BAABIN010000002.1"/>
</dbReference>
<gene>
    <name evidence="2" type="ORF">JOD01_002132</name>
</gene>
<dbReference type="EC" id="2.3.1.204" evidence="2"/>
<dbReference type="Gene3D" id="3.30.930.10">
    <property type="entry name" value="Bira Bifunctional Protein, Domain 2"/>
    <property type="match status" value="1"/>
</dbReference>
<dbReference type="PANTHER" id="PTHR43679:SF2">
    <property type="entry name" value="OCTANOYL-[GCVH]:PROTEIN N-OCTANOYLTRANSFERASE"/>
    <property type="match status" value="1"/>
</dbReference>
<reference evidence="2" key="1">
    <citation type="submission" date="2021-01" db="EMBL/GenBank/DDBJ databases">
        <title>Genomic Encyclopedia of Type Strains, Phase IV (KMG-IV): sequencing the most valuable type-strain genomes for metagenomic binning, comparative biology and taxonomic classification.</title>
        <authorList>
            <person name="Goeker M."/>
        </authorList>
    </citation>
    <scope>NUCLEOTIDE SEQUENCE</scope>
    <source>
        <strain evidence="2">DSM 25523</strain>
    </source>
</reference>
<dbReference type="InterPro" id="IPR050664">
    <property type="entry name" value="Octanoyltrans_LipM/LipL"/>
</dbReference>
<evidence type="ECO:0000313" key="3">
    <source>
        <dbReference type="Proteomes" id="UP000717624"/>
    </source>
</evidence>
<dbReference type="PANTHER" id="PTHR43679">
    <property type="entry name" value="OCTANOYLTRANSFERASE LIPM-RELATED"/>
    <property type="match status" value="1"/>
</dbReference>
<organism evidence="2 3">
    <name type="scientific">Brevibacillus fulvus</name>
    <dbReference type="NCBI Taxonomy" id="1125967"/>
    <lineage>
        <taxon>Bacteria</taxon>
        <taxon>Bacillati</taxon>
        <taxon>Bacillota</taxon>
        <taxon>Bacilli</taxon>
        <taxon>Bacillales</taxon>
        <taxon>Paenibacillaceae</taxon>
        <taxon>Brevibacillus</taxon>
    </lineage>
</organism>
<dbReference type="GO" id="GO:0009249">
    <property type="term" value="P:protein lipoylation"/>
    <property type="evidence" value="ECO:0007669"/>
    <property type="project" value="UniProtKB-ARBA"/>
</dbReference>
<feature type="domain" description="BPL/LPL catalytic" evidence="1">
    <location>
        <begin position="38"/>
        <end position="240"/>
    </location>
</feature>
<dbReference type="PROSITE" id="PS51733">
    <property type="entry name" value="BPL_LPL_CATALYTIC"/>
    <property type="match status" value="1"/>
</dbReference>
<dbReference type="AlphaFoldDB" id="A0A938XU52"/>
<keyword evidence="2" id="KW-0808">Transferase</keyword>
<dbReference type="SUPFAM" id="SSF55681">
    <property type="entry name" value="Class II aaRS and biotin synthetases"/>
    <property type="match status" value="1"/>
</dbReference>
<sequence>MSFAQPLKFRWMDSGTHTSSPMVPLAFDEAFANQMGLPHACPLIHLWIYDKAFFLGRRDAKLPKLAEALRYYAKLGYGAVLRSSGGACVPLDSGVLNLAIHLPDTTIAIDHFFQLVQQMLTIGLADFGDIRFGEVTGSYCAGEYDFSINGKKIGGMAQRRTRHGSILQLCINVTDQPRGPLMEQFYQFAGLAEMDKNKPIPAIDGSTAGSLQETSPLPFSVEEVKARLFRSLQHAWPIEQVPFSLPLQAFEQARAHLQERLGLFAFQADEMTGADWSLALR</sequence>
<dbReference type="InterPro" id="IPR045864">
    <property type="entry name" value="aa-tRNA-synth_II/BPL/LPL"/>
</dbReference>
<dbReference type="GO" id="GO:0140096">
    <property type="term" value="F:catalytic activity, acting on a protein"/>
    <property type="evidence" value="ECO:0007669"/>
    <property type="project" value="UniProtKB-ARBA"/>
</dbReference>
<evidence type="ECO:0000313" key="2">
    <source>
        <dbReference type="EMBL" id="MBM7590528.1"/>
    </source>
</evidence>
<evidence type="ECO:0000259" key="1">
    <source>
        <dbReference type="PROSITE" id="PS51733"/>
    </source>
</evidence>
<dbReference type="InterPro" id="IPR004143">
    <property type="entry name" value="BPL_LPL_catalytic"/>
</dbReference>
<dbReference type="Proteomes" id="UP000717624">
    <property type="component" value="Unassembled WGS sequence"/>
</dbReference>
<name>A0A938XU52_9BACL</name>